<dbReference type="RefSeq" id="WP_186507461.1">
    <property type="nucleotide sequence ID" value="NZ_JACNEP010000012.1"/>
</dbReference>
<dbReference type="Proteomes" id="UP000601768">
    <property type="component" value="Unassembled WGS sequence"/>
</dbReference>
<evidence type="ECO:0008006" key="4">
    <source>
        <dbReference type="Google" id="ProtNLM"/>
    </source>
</evidence>
<feature type="transmembrane region" description="Helical" evidence="1">
    <location>
        <begin position="42"/>
        <end position="60"/>
    </location>
</feature>
<dbReference type="PANTHER" id="PTHR40076">
    <property type="entry name" value="MEMBRANE PROTEIN-RELATED"/>
    <property type="match status" value="1"/>
</dbReference>
<reference evidence="2" key="1">
    <citation type="journal article" date="2018" name="Int. J. Syst. Evol. Microbiol.">
        <title>Neptunicella marina gen. nov., sp. nov., isolated from surface seawater.</title>
        <authorList>
            <person name="Liu X."/>
            <person name="Lai Q."/>
            <person name="Du Y."/>
            <person name="Zhang X."/>
            <person name="Liu Z."/>
            <person name="Sun F."/>
            <person name="Shao Z."/>
        </authorList>
    </citation>
    <scope>NUCLEOTIDE SEQUENCE</scope>
    <source>
        <strain evidence="2">S27-2</strain>
    </source>
</reference>
<sequence>MLEKYQIHIGGSVEKALKGQYDLDIKKVLTEAWQHNKQDKGILLLGIFLTVAISLAAISLSTPFSSLEQLMLAQRQMDPFLALLVTLFITPIMAGLNMIGVRKSLGAPVQVNDLFKYVPSILLLGVTELAVGLLVNLGLSLLIIPGIYLLITTVFAIPLVSEKRATPLKAIWISIRAVNHKLPQFILLFLIVIGLMLLCILTMGIAYIWVGPFYFNVKGVIYRNLFGAVIRFNQNNDNNKGQGNNESVFEA</sequence>
<feature type="transmembrane region" description="Helical" evidence="1">
    <location>
        <begin position="182"/>
        <end position="210"/>
    </location>
</feature>
<accession>A0A8J6IV47</accession>
<keyword evidence="1" id="KW-1133">Transmembrane helix</keyword>
<dbReference type="AlphaFoldDB" id="A0A8J6IV47"/>
<name>A0A8J6IV47_9ALTE</name>
<dbReference type="PANTHER" id="PTHR40076:SF1">
    <property type="entry name" value="MEMBRANE PROTEIN"/>
    <property type="match status" value="1"/>
</dbReference>
<gene>
    <name evidence="2" type="ORF">H8B19_13690</name>
</gene>
<keyword evidence="1" id="KW-0472">Membrane</keyword>
<feature type="transmembrane region" description="Helical" evidence="1">
    <location>
        <begin position="80"/>
        <end position="102"/>
    </location>
</feature>
<evidence type="ECO:0000313" key="3">
    <source>
        <dbReference type="Proteomes" id="UP000601768"/>
    </source>
</evidence>
<organism evidence="2 3">
    <name type="scientific">Neptunicella marina</name>
    <dbReference type="NCBI Taxonomy" id="2125989"/>
    <lineage>
        <taxon>Bacteria</taxon>
        <taxon>Pseudomonadati</taxon>
        <taxon>Pseudomonadota</taxon>
        <taxon>Gammaproteobacteria</taxon>
        <taxon>Alteromonadales</taxon>
        <taxon>Alteromonadaceae</taxon>
        <taxon>Neptunicella</taxon>
    </lineage>
</organism>
<evidence type="ECO:0000313" key="2">
    <source>
        <dbReference type="EMBL" id="MBC3766934.1"/>
    </source>
</evidence>
<evidence type="ECO:0000256" key="1">
    <source>
        <dbReference type="SAM" id="Phobius"/>
    </source>
</evidence>
<reference evidence="2" key="2">
    <citation type="submission" date="2020-08" db="EMBL/GenBank/DDBJ databases">
        <authorList>
            <person name="Lai Q."/>
        </authorList>
    </citation>
    <scope>NUCLEOTIDE SEQUENCE</scope>
    <source>
        <strain evidence="2">S27-2</strain>
    </source>
</reference>
<keyword evidence="1" id="KW-0812">Transmembrane</keyword>
<dbReference type="EMBL" id="JACNEP010000012">
    <property type="protein sequence ID" value="MBC3766934.1"/>
    <property type="molecule type" value="Genomic_DNA"/>
</dbReference>
<feature type="transmembrane region" description="Helical" evidence="1">
    <location>
        <begin position="114"/>
        <end position="135"/>
    </location>
</feature>
<protein>
    <recommendedName>
        <fullName evidence="4">DUF975 family protein</fullName>
    </recommendedName>
</protein>
<comment type="caution">
    <text evidence="2">The sequence shown here is derived from an EMBL/GenBank/DDBJ whole genome shotgun (WGS) entry which is preliminary data.</text>
</comment>
<proteinExistence type="predicted"/>
<feature type="transmembrane region" description="Helical" evidence="1">
    <location>
        <begin position="141"/>
        <end position="161"/>
    </location>
</feature>
<keyword evidence="3" id="KW-1185">Reference proteome</keyword>
<dbReference type="InterPro" id="IPR010380">
    <property type="entry name" value="DUF975"/>
</dbReference>